<proteinExistence type="predicted"/>
<keyword evidence="1" id="KW-0472">Membrane</keyword>
<feature type="transmembrane region" description="Helical" evidence="1">
    <location>
        <begin position="26"/>
        <end position="47"/>
    </location>
</feature>
<keyword evidence="1" id="KW-1133">Transmembrane helix</keyword>
<dbReference type="EMBL" id="VUNQ01000001">
    <property type="protein sequence ID" value="MST99914.1"/>
    <property type="molecule type" value="Genomic_DNA"/>
</dbReference>
<dbReference type="NCBIfam" id="TIGR02831">
    <property type="entry name" value="spo_II_M"/>
    <property type="match status" value="1"/>
</dbReference>
<evidence type="ECO:0000313" key="2">
    <source>
        <dbReference type="EMBL" id="MST99914.1"/>
    </source>
</evidence>
<accession>A0A6N7XTV4</accession>
<dbReference type="InterPro" id="IPR014196">
    <property type="entry name" value="SpoIIM"/>
</dbReference>
<dbReference type="PIRSF" id="PIRSF038973">
    <property type="entry name" value="SpoIIM"/>
    <property type="match status" value="1"/>
</dbReference>
<evidence type="ECO:0000313" key="3">
    <source>
        <dbReference type="Proteomes" id="UP000469523"/>
    </source>
</evidence>
<gene>
    <name evidence="2" type="primary">spoIIM</name>
    <name evidence="2" type="ORF">FYJ83_00355</name>
</gene>
<organism evidence="2 3">
    <name type="scientific">Tissierella pigra</name>
    <dbReference type="NCBI Taxonomy" id="2607614"/>
    <lineage>
        <taxon>Bacteria</taxon>
        <taxon>Bacillati</taxon>
        <taxon>Bacillota</taxon>
        <taxon>Tissierellia</taxon>
        <taxon>Tissierellales</taxon>
        <taxon>Tissierellaceae</taxon>
        <taxon>Tissierella</taxon>
    </lineage>
</organism>
<keyword evidence="1" id="KW-0812">Transmembrane</keyword>
<dbReference type="Pfam" id="PF01944">
    <property type="entry name" value="SpoIIM"/>
    <property type="match status" value="1"/>
</dbReference>
<comment type="caution">
    <text evidence="2">The sequence shown here is derived from an EMBL/GenBank/DDBJ whole genome shotgun (WGS) entry which is preliminary data.</text>
</comment>
<feature type="transmembrane region" description="Helical" evidence="1">
    <location>
        <begin position="145"/>
        <end position="165"/>
    </location>
</feature>
<feature type="transmembrane region" description="Helical" evidence="1">
    <location>
        <begin position="92"/>
        <end position="125"/>
    </location>
</feature>
<dbReference type="Proteomes" id="UP000469523">
    <property type="component" value="Unassembled WGS sequence"/>
</dbReference>
<evidence type="ECO:0000256" key="1">
    <source>
        <dbReference type="SAM" id="Phobius"/>
    </source>
</evidence>
<dbReference type="InterPro" id="IPR002798">
    <property type="entry name" value="SpoIIM-like"/>
</dbReference>
<feature type="transmembrane region" description="Helical" evidence="1">
    <location>
        <begin position="185"/>
        <end position="207"/>
    </location>
</feature>
<keyword evidence="3" id="KW-1185">Reference proteome</keyword>
<dbReference type="AlphaFoldDB" id="A0A6N7XTV4"/>
<name>A0A6N7XTV4_9FIRM</name>
<reference evidence="2 3" key="1">
    <citation type="submission" date="2019-09" db="EMBL/GenBank/DDBJ databases">
        <title>In-depth cultivation of the pig gut microbiome towards novel bacterial diversity and tailored functional studies.</title>
        <authorList>
            <person name="Wylensek D."/>
            <person name="Hitch T.C.A."/>
            <person name="Clavel T."/>
        </authorList>
    </citation>
    <scope>NUCLEOTIDE SEQUENCE [LARGE SCALE GENOMIC DNA]</scope>
    <source>
        <strain evidence="2 3">WCA3-693-APC-4?</strain>
    </source>
</reference>
<protein>
    <submittedName>
        <fullName evidence="2">Stage II sporulation protein M</fullName>
    </submittedName>
</protein>
<sequence length="214" mass="24304">MYTKGENKLLSVRIRNLSKRHFQSNFSVYFILTICFILGIIAGAFLINRLNYEESLKFANYFSWIFEYIQVGNSKSINIFKSSLFYNTKMILIIWFSSLISIGVLIIPLIVSLKGITIGVTVGFLVKKFGMKGFIFASSGLLPHYLIIIPGFLAIGALGITYSLYSTKNKKGKVNNNMIDYSILILLFFIIIILGVLIEGFFTPYLLNLIQFKL</sequence>